<organism evidence="1 2">
    <name type="scientific">Paramecium sonneborni</name>
    <dbReference type="NCBI Taxonomy" id="65129"/>
    <lineage>
        <taxon>Eukaryota</taxon>
        <taxon>Sar</taxon>
        <taxon>Alveolata</taxon>
        <taxon>Ciliophora</taxon>
        <taxon>Intramacronucleata</taxon>
        <taxon>Oligohymenophorea</taxon>
        <taxon>Peniculida</taxon>
        <taxon>Parameciidae</taxon>
        <taxon>Paramecium</taxon>
    </lineage>
</organism>
<name>A0A8S1P032_9CILI</name>
<evidence type="ECO:0000313" key="2">
    <source>
        <dbReference type="Proteomes" id="UP000692954"/>
    </source>
</evidence>
<dbReference type="AlphaFoldDB" id="A0A8S1P032"/>
<reference evidence="1" key="1">
    <citation type="submission" date="2021-01" db="EMBL/GenBank/DDBJ databases">
        <authorList>
            <consortium name="Genoscope - CEA"/>
            <person name="William W."/>
        </authorList>
    </citation>
    <scope>NUCLEOTIDE SEQUENCE</scope>
</reference>
<protein>
    <submittedName>
        <fullName evidence="1">Uncharacterized protein</fullName>
    </submittedName>
</protein>
<comment type="caution">
    <text evidence="1">The sequence shown here is derived from an EMBL/GenBank/DDBJ whole genome shotgun (WGS) entry which is preliminary data.</text>
</comment>
<dbReference type="EMBL" id="CAJJDN010000060">
    <property type="protein sequence ID" value="CAD8093294.1"/>
    <property type="molecule type" value="Genomic_DNA"/>
</dbReference>
<sequence>MSRKIRQENSHIIYFFLNKQHYQQLLPLEVQNFQKWIRLFKLIVLMFHPLITQNWKNCKVYN</sequence>
<evidence type="ECO:0000313" key="1">
    <source>
        <dbReference type="EMBL" id="CAD8093294.1"/>
    </source>
</evidence>
<accession>A0A8S1P032</accession>
<dbReference type="Proteomes" id="UP000692954">
    <property type="component" value="Unassembled WGS sequence"/>
</dbReference>
<keyword evidence="2" id="KW-1185">Reference proteome</keyword>
<gene>
    <name evidence="1" type="ORF">PSON_ATCC_30995.1.T0600207</name>
</gene>
<proteinExistence type="predicted"/>